<dbReference type="Proteomes" id="UP000548326">
    <property type="component" value="Unassembled WGS sequence"/>
</dbReference>
<keyword evidence="1" id="KW-0175">Coiled coil</keyword>
<name>A0A841JJI3_9SPHI</name>
<evidence type="ECO:0000313" key="2">
    <source>
        <dbReference type="EMBL" id="MBB6131339.1"/>
    </source>
</evidence>
<evidence type="ECO:0000256" key="1">
    <source>
        <dbReference type="SAM" id="Coils"/>
    </source>
</evidence>
<gene>
    <name evidence="2" type="ORF">HDF22_005490</name>
</gene>
<feature type="coiled-coil region" evidence="1">
    <location>
        <begin position="42"/>
        <end position="69"/>
    </location>
</feature>
<reference evidence="2 3" key="1">
    <citation type="submission" date="2020-08" db="EMBL/GenBank/DDBJ databases">
        <title>Genomic Encyclopedia of Type Strains, Phase IV (KMG-V): Genome sequencing to study the core and pangenomes of soil and plant-associated prokaryotes.</title>
        <authorList>
            <person name="Whitman W."/>
        </authorList>
    </citation>
    <scope>NUCLEOTIDE SEQUENCE [LARGE SCALE GENOMIC DNA]</scope>
    <source>
        <strain evidence="2 3">MP601</strain>
    </source>
</reference>
<dbReference type="RefSeq" id="WP_183589862.1">
    <property type="nucleotide sequence ID" value="NZ_JACHCA010000022.1"/>
</dbReference>
<accession>A0A841JJI3</accession>
<proteinExistence type="predicted"/>
<sequence length="100" mass="11596">MTVLGLVASTIGAVFTGGVFKTFVDRFSMTKNEQYNALVMLVEQLQRNVNENNHEITLLKNDVKDWREKYYKELEEKNKLALEVSKLSSQLKIFNKNHTD</sequence>
<evidence type="ECO:0000313" key="3">
    <source>
        <dbReference type="Proteomes" id="UP000548326"/>
    </source>
</evidence>
<organism evidence="2 3">
    <name type="scientific">Mucilaginibacter lappiensis</name>
    <dbReference type="NCBI Taxonomy" id="354630"/>
    <lineage>
        <taxon>Bacteria</taxon>
        <taxon>Pseudomonadati</taxon>
        <taxon>Bacteroidota</taxon>
        <taxon>Sphingobacteriia</taxon>
        <taxon>Sphingobacteriales</taxon>
        <taxon>Sphingobacteriaceae</taxon>
        <taxon>Mucilaginibacter</taxon>
    </lineage>
</organism>
<dbReference type="EMBL" id="JACHCA010000022">
    <property type="protein sequence ID" value="MBB6131339.1"/>
    <property type="molecule type" value="Genomic_DNA"/>
</dbReference>
<dbReference type="AlphaFoldDB" id="A0A841JJI3"/>
<protein>
    <submittedName>
        <fullName evidence="2">Uncharacterized protein YlxW (UPF0749 family)</fullName>
    </submittedName>
</protein>
<comment type="caution">
    <text evidence="2">The sequence shown here is derived from an EMBL/GenBank/DDBJ whole genome shotgun (WGS) entry which is preliminary data.</text>
</comment>